<evidence type="ECO:0000256" key="1">
    <source>
        <dbReference type="SAM" id="MobiDB-lite"/>
    </source>
</evidence>
<dbReference type="OrthoDB" id="285219at2759"/>
<accession>A0A9W9C4N6</accession>
<feature type="compositionally biased region" description="Low complexity" evidence="1">
    <location>
        <begin position="13"/>
        <end position="22"/>
    </location>
</feature>
<dbReference type="Proteomes" id="UP001140562">
    <property type="component" value="Unassembled WGS sequence"/>
</dbReference>
<comment type="caution">
    <text evidence="3">The sequence shown here is derived from an EMBL/GenBank/DDBJ whole genome shotgun (WGS) entry which is preliminary data.</text>
</comment>
<organism evidence="3 4">
    <name type="scientific">Didymella glomerata</name>
    <dbReference type="NCBI Taxonomy" id="749621"/>
    <lineage>
        <taxon>Eukaryota</taxon>
        <taxon>Fungi</taxon>
        <taxon>Dikarya</taxon>
        <taxon>Ascomycota</taxon>
        <taxon>Pezizomycotina</taxon>
        <taxon>Dothideomycetes</taxon>
        <taxon>Pleosporomycetidae</taxon>
        <taxon>Pleosporales</taxon>
        <taxon>Pleosporineae</taxon>
        <taxon>Didymellaceae</taxon>
        <taxon>Didymella</taxon>
    </lineage>
</organism>
<evidence type="ECO:0000313" key="4">
    <source>
        <dbReference type="Proteomes" id="UP001140562"/>
    </source>
</evidence>
<dbReference type="GO" id="GO:0050821">
    <property type="term" value="P:protein stabilization"/>
    <property type="evidence" value="ECO:0007669"/>
    <property type="project" value="TreeGrafter"/>
</dbReference>
<keyword evidence="4" id="KW-1185">Reference proteome</keyword>
<sequence>MAEPQPLEVQEGAADPHAPTATADDRKAAAALSSLDAQDDNGSGKKEADGKALDKAMKNLNVKGTKAESKKNVKVEPAQVNLLIKELDLNKQQATDLLKSYDGNTVDAITAFVTGKV</sequence>
<protein>
    <recommendedName>
        <fullName evidence="2">Nascent polypeptide-associated complex subunit alpha-like UBA domain-containing protein</fullName>
    </recommendedName>
</protein>
<reference evidence="3" key="1">
    <citation type="submission" date="2022-10" db="EMBL/GenBank/DDBJ databases">
        <title>Tapping the CABI collections for fungal endophytes: first genome assemblies for Collariella, Neodidymelliopsis, Ascochyta clinopodiicola, Didymella pomorum, Didymosphaeria variabile, Neocosmospora piperis and Neocucurbitaria cava.</title>
        <authorList>
            <person name="Hill R."/>
        </authorList>
    </citation>
    <scope>NUCLEOTIDE SEQUENCE</scope>
    <source>
        <strain evidence="3">IMI 360193</strain>
    </source>
</reference>
<evidence type="ECO:0000313" key="3">
    <source>
        <dbReference type="EMBL" id="KAJ4343887.1"/>
    </source>
</evidence>
<feature type="compositionally biased region" description="Basic and acidic residues" evidence="1">
    <location>
        <begin position="42"/>
        <end position="52"/>
    </location>
</feature>
<dbReference type="InterPro" id="IPR052617">
    <property type="entry name" value="Huntingtin-int_K"/>
</dbReference>
<feature type="domain" description="Nascent polypeptide-associated complex subunit alpha-like UBA" evidence="2">
    <location>
        <begin position="73"/>
        <end position="113"/>
    </location>
</feature>
<feature type="region of interest" description="Disordered" evidence="1">
    <location>
        <begin position="1"/>
        <end position="52"/>
    </location>
</feature>
<proteinExistence type="predicted"/>
<dbReference type="PANTHER" id="PTHR31184">
    <property type="entry name" value="HUNTINGTIN-INTERACTING PROTEIN K FAMILY MEMBER"/>
    <property type="match status" value="1"/>
</dbReference>
<gene>
    <name evidence="3" type="ORF">N0V87_000170</name>
</gene>
<evidence type="ECO:0000259" key="2">
    <source>
        <dbReference type="Pfam" id="PF19026"/>
    </source>
</evidence>
<dbReference type="Pfam" id="PF19026">
    <property type="entry name" value="UBA_HYPK"/>
    <property type="match status" value="1"/>
</dbReference>
<name>A0A9W9C4N6_9PLEO</name>
<dbReference type="EMBL" id="JAPEUV010000001">
    <property type="protein sequence ID" value="KAJ4343887.1"/>
    <property type="molecule type" value="Genomic_DNA"/>
</dbReference>
<dbReference type="PANTHER" id="PTHR31184:SF2">
    <property type="entry name" value="HUNTINGTIN-INTERACTING PROTEIN K"/>
    <property type="match status" value="1"/>
</dbReference>
<dbReference type="InterPro" id="IPR044034">
    <property type="entry name" value="NAC-like_UBA"/>
</dbReference>
<dbReference type="AlphaFoldDB" id="A0A9W9C4N6"/>
<dbReference type="GO" id="GO:0043066">
    <property type="term" value="P:negative regulation of apoptotic process"/>
    <property type="evidence" value="ECO:0007669"/>
    <property type="project" value="TreeGrafter"/>
</dbReference>